<evidence type="ECO:0000313" key="7">
    <source>
        <dbReference type="EMBL" id="GAE31890.1"/>
    </source>
</evidence>
<dbReference type="PANTHER" id="PTHR42953:SF1">
    <property type="entry name" value="METAL-BINDING PROTEIN HI_0362-RELATED"/>
    <property type="match status" value="1"/>
</dbReference>
<dbReference type="EMBL" id="BAUU01000025">
    <property type="protein sequence ID" value="GAE31890.1"/>
    <property type="molecule type" value="Genomic_DNA"/>
</dbReference>
<dbReference type="SUPFAM" id="SSF53807">
    <property type="entry name" value="Helical backbone' metal receptor"/>
    <property type="match status" value="1"/>
</dbReference>
<reference evidence="7" key="1">
    <citation type="journal article" date="2014" name="Genome Announc.">
        <title>Draft Genome Sequences of Three Alkaliphilic Bacillus Strains, Bacillus wakoensis JCM 9140T, Bacillus akibai JCM 9157T, and Bacillus hemicellulosilyticus JCM 9152T.</title>
        <authorList>
            <person name="Yuki M."/>
            <person name="Oshima K."/>
            <person name="Suda W."/>
            <person name="Oshida Y."/>
            <person name="Kitamura K."/>
            <person name="Iida T."/>
            <person name="Hattori M."/>
            <person name="Ohkuma M."/>
        </authorList>
    </citation>
    <scope>NUCLEOTIDE SEQUENCE [LARGE SCALE GENOMIC DNA]</scope>
    <source>
        <strain evidence="7">JCM 9152</strain>
    </source>
</reference>
<keyword evidence="3" id="KW-0479">Metal-binding</keyword>
<evidence type="ECO:0000256" key="5">
    <source>
        <dbReference type="RuleBase" id="RU003512"/>
    </source>
</evidence>
<dbReference type="InterPro" id="IPR006129">
    <property type="entry name" value="AdhesinB"/>
</dbReference>
<dbReference type="PRINTS" id="PR00690">
    <property type="entry name" value="ADHESNFAMILY"/>
</dbReference>
<dbReference type="InterPro" id="IPR050492">
    <property type="entry name" value="Bact_metal-bind_prot9"/>
</dbReference>
<feature type="region of interest" description="Disordered" evidence="6">
    <location>
        <begin position="21"/>
        <end position="41"/>
    </location>
</feature>
<evidence type="ECO:0000256" key="2">
    <source>
        <dbReference type="ARBA" id="ARBA00022448"/>
    </source>
</evidence>
<evidence type="ECO:0000256" key="6">
    <source>
        <dbReference type="SAM" id="MobiDB-lite"/>
    </source>
</evidence>
<evidence type="ECO:0000256" key="1">
    <source>
        <dbReference type="ARBA" id="ARBA00004196"/>
    </source>
</evidence>
<dbReference type="STRING" id="1236971.JCM9152_3385"/>
<proteinExistence type="inferred from homology"/>
<dbReference type="RefSeq" id="WP_035346054.1">
    <property type="nucleotide sequence ID" value="NZ_BAUU01000025.1"/>
</dbReference>
<organism evidence="7 8">
    <name type="scientific">Halalkalibacter hemicellulosilyticusJCM 9152</name>
    <dbReference type="NCBI Taxonomy" id="1236971"/>
    <lineage>
        <taxon>Bacteria</taxon>
        <taxon>Bacillati</taxon>
        <taxon>Bacillota</taxon>
        <taxon>Bacilli</taxon>
        <taxon>Bacillales</taxon>
        <taxon>Bacillaceae</taxon>
        <taxon>Halalkalibacter</taxon>
    </lineage>
</organism>
<comment type="similarity">
    <text evidence="5">Belongs to the bacterial solute-binding protein 9 family.</text>
</comment>
<dbReference type="GO" id="GO:0030001">
    <property type="term" value="P:metal ion transport"/>
    <property type="evidence" value="ECO:0007669"/>
    <property type="project" value="InterPro"/>
</dbReference>
<dbReference type="OrthoDB" id="9793396at2"/>
<feature type="compositionally biased region" description="Acidic residues" evidence="6">
    <location>
        <begin position="22"/>
        <end position="41"/>
    </location>
</feature>
<dbReference type="PANTHER" id="PTHR42953">
    <property type="entry name" value="HIGH-AFFINITY ZINC UPTAKE SYSTEM PROTEIN ZNUA-RELATED"/>
    <property type="match status" value="1"/>
</dbReference>
<evidence type="ECO:0000313" key="8">
    <source>
        <dbReference type="Proteomes" id="UP000018895"/>
    </source>
</evidence>
<gene>
    <name evidence="7" type="ORF">JCM9152_3385</name>
</gene>
<evidence type="ECO:0000256" key="4">
    <source>
        <dbReference type="ARBA" id="ARBA00022729"/>
    </source>
</evidence>
<dbReference type="InterPro" id="IPR006128">
    <property type="entry name" value="Lipoprotein_PsaA-like"/>
</dbReference>
<sequence length="315" mass="34812">MDWVSIVVAFSLLIAACGSEETVQEDGTGTEDEAGTDEEVDVHDENDEGLTITTSFSILGDMISQVIGDRGTVEYIVPIGDEPHEYEPVPSDFQKVSDADVFYVNGLDLEEWLESILTNVTETEIVAISEGVTAIPLEGGDEDDPHAWLSVKNAILYVENLVDDLIKRDPDGESVYRENADAYITQLEELDTWIEEEVVEIPEEKRVIVVSENAFKYFGADYGFETEGVWDINSHAEGTPQQVSRIVDLVNDLELPAVFVETTVNQDFMEQVSNETNVPIAGEVYTDAVGPEGSGAETYIEMMQHNVNVFVEGLK</sequence>
<keyword evidence="2 5" id="KW-0813">Transport</keyword>
<keyword evidence="4" id="KW-0732">Signal</keyword>
<comment type="caution">
    <text evidence="7">The sequence shown here is derived from an EMBL/GenBank/DDBJ whole genome shotgun (WGS) entry which is preliminary data.</text>
</comment>
<dbReference type="InterPro" id="IPR006127">
    <property type="entry name" value="ZnuA-like"/>
</dbReference>
<dbReference type="GO" id="GO:0046872">
    <property type="term" value="F:metal ion binding"/>
    <property type="evidence" value="ECO:0007669"/>
    <property type="project" value="UniProtKB-KW"/>
</dbReference>
<accession>W4QID8</accession>
<dbReference type="Pfam" id="PF01297">
    <property type="entry name" value="ZnuA"/>
    <property type="match status" value="1"/>
</dbReference>
<dbReference type="Proteomes" id="UP000018895">
    <property type="component" value="Unassembled WGS sequence"/>
</dbReference>
<keyword evidence="8" id="KW-1185">Reference proteome</keyword>
<evidence type="ECO:0000256" key="3">
    <source>
        <dbReference type="ARBA" id="ARBA00022723"/>
    </source>
</evidence>
<dbReference type="Gene3D" id="3.40.50.1980">
    <property type="entry name" value="Nitrogenase molybdenum iron protein domain"/>
    <property type="match status" value="2"/>
</dbReference>
<comment type="subcellular location">
    <subcellularLocation>
        <location evidence="1">Cell envelope</location>
    </subcellularLocation>
</comment>
<dbReference type="PRINTS" id="PR00691">
    <property type="entry name" value="ADHESINB"/>
</dbReference>
<name>W4QID8_9BACI</name>
<dbReference type="AlphaFoldDB" id="W4QID8"/>
<protein>
    <submittedName>
        <fullName evidence="7">Manganese ABC transporter</fullName>
    </submittedName>
</protein>
<dbReference type="GO" id="GO:0007155">
    <property type="term" value="P:cell adhesion"/>
    <property type="evidence" value="ECO:0007669"/>
    <property type="project" value="InterPro"/>
</dbReference>
<dbReference type="GO" id="GO:0030313">
    <property type="term" value="C:cell envelope"/>
    <property type="evidence" value="ECO:0007669"/>
    <property type="project" value="UniProtKB-SubCell"/>
</dbReference>